<keyword evidence="3" id="KW-0732">Signal</keyword>
<feature type="compositionally biased region" description="Polar residues" evidence="6">
    <location>
        <begin position="1"/>
        <end position="10"/>
    </location>
</feature>
<evidence type="ECO:0000256" key="3">
    <source>
        <dbReference type="ARBA" id="ARBA00022729"/>
    </source>
</evidence>
<feature type="region of interest" description="Disordered" evidence="6">
    <location>
        <begin position="1"/>
        <end position="45"/>
    </location>
</feature>
<feature type="transmembrane region" description="Helical" evidence="7">
    <location>
        <begin position="119"/>
        <end position="152"/>
    </location>
</feature>
<evidence type="ECO:0000256" key="7">
    <source>
        <dbReference type="SAM" id="Phobius"/>
    </source>
</evidence>
<keyword evidence="4" id="KW-0325">Glycoprotein</keyword>
<reference evidence="8 9" key="1">
    <citation type="journal article" date="2011" name="Proc. Natl. Acad. Sci. U.S.A.">
        <title>Evolutionary erosion of yeast sex chromosomes by mating-type switching accidents.</title>
        <authorList>
            <person name="Gordon J.L."/>
            <person name="Armisen D."/>
            <person name="Proux-Wera E."/>
            <person name="Oheigeartaigh S.S."/>
            <person name="Byrne K.P."/>
            <person name="Wolfe K.H."/>
        </authorList>
    </citation>
    <scope>NUCLEOTIDE SEQUENCE [LARGE SCALE GENOMIC DNA]</scope>
    <source>
        <strain evidence="9">ATCC 34711 / CBS 6284 / DSM 70876 / NBRC 10599 / NRRL Y-10934 / UCD 77-7</strain>
    </source>
</reference>
<protein>
    <submittedName>
        <fullName evidence="8">Uncharacterized protein</fullName>
    </submittedName>
</protein>
<evidence type="ECO:0000256" key="6">
    <source>
        <dbReference type="SAM" id="MobiDB-lite"/>
    </source>
</evidence>
<evidence type="ECO:0000256" key="5">
    <source>
        <dbReference type="ARBA" id="ARBA00023288"/>
    </source>
</evidence>
<name>I2H3D8_HENB6</name>
<dbReference type="InParanoid" id="I2H3D8"/>
<keyword evidence="5" id="KW-0449">Lipoprotein</keyword>
<dbReference type="eggNOG" id="ENOG502S42T">
    <property type="taxonomic scope" value="Eukaryota"/>
</dbReference>
<evidence type="ECO:0000256" key="4">
    <source>
        <dbReference type="ARBA" id="ARBA00023180"/>
    </source>
</evidence>
<proteinExistence type="predicted"/>
<keyword evidence="2" id="KW-0336">GPI-anchor</keyword>
<dbReference type="Proteomes" id="UP000002866">
    <property type="component" value="Chromosome 4"/>
</dbReference>
<dbReference type="HOGENOM" id="CLU_776541_0_0_1"/>
<evidence type="ECO:0000256" key="2">
    <source>
        <dbReference type="ARBA" id="ARBA00022622"/>
    </source>
</evidence>
<dbReference type="STRING" id="1071380.I2H3D8"/>
<keyword evidence="7" id="KW-0812">Transmembrane</keyword>
<comment type="subcellular location">
    <subcellularLocation>
        <location evidence="1">Membrane</location>
        <topology evidence="1">Lipid-anchor</topology>
        <topology evidence="1">GPI-anchor</topology>
    </subcellularLocation>
</comment>
<sequence length="357" mass="38254">MCHARSSQPRASFPFGQPPLPDTAPHNSPHRATHAARSGRRARSRYGNPLYPQQAPFVYPPPETRIQLEQAQVVATVIPMTRENSTASHSSSYLSTTMLACLSDWPPPLTSVLTLFCLLAIIALLFVCLFVCLFVSCLLLLLLLCFLFFLLWPCGFGTSHLANAPAPLTQTYKYLDTSAKFSNSNFILLPLSLSSILDPQENTLSNTRFIRFNSNKLHFLKMQFSTVASVAAVAAVASAASNVTTMTATQESTTLVTITSCEDHRCVETTSDAIVSIATVTVDNVITSYTTWCPIETTAAPTANNTVAPAPSTSSKNNGSTTTTICETCTKSVYEGAANKALPAAGALVAGIAAMLM</sequence>
<gene>
    <name evidence="8" type="primary">TBLA0D03920</name>
    <name evidence="8" type="ORF">TBLA_0D03920</name>
</gene>
<organism evidence="8 9">
    <name type="scientific">Henningerozyma blattae (strain ATCC 34711 / CBS 6284 / DSM 70876 / NBRC 10599 / NRRL Y-10934 / UCD 77-7)</name>
    <name type="common">Yeast</name>
    <name type="synonym">Tetrapisispora blattae</name>
    <dbReference type="NCBI Taxonomy" id="1071380"/>
    <lineage>
        <taxon>Eukaryota</taxon>
        <taxon>Fungi</taxon>
        <taxon>Dikarya</taxon>
        <taxon>Ascomycota</taxon>
        <taxon>Saccharomycotina</taxon>
        <taxon>Saccharomycetes</taxon>
        <taxon>Saccharomycetales</taxon>
        <taxon>Saccharomycetaceae</taxon>
        <taxon>Henningerozyma</taxon>
    </lineage>
</organism>
<keyword evidence="9" id="KW-1185">Reference proteome</keyword>
<dbReference type="GO" id="GO:0098552">
    <property type="term" value="C:side of membrane"/>
    <property type="evidence" value="ECO:0007669"/>
    <property type="project" value="UniProtKB-KW"/>
</dbReference>
<dbReference type="RefSeq" id="XP_004180409.1">
    <property type="nucleotide sequence ID" value="XM_004180361.1"/>
</dbReference>
<dbReference type="EMBL" id="HE806319">
    <property type="protein sequence ID" value="CCH60890.1"/>
    <property type="molecule type" value="Genomic_DNA"/>
</dbReference>
<dbReference type="GeneID" id="14495926"/>
<evidence type="ECO:0000313" key="8">
    <source>
        <dbReference type="EMBL" id="CCH60890.1"/>
    </source>
</evidence>
<dbReference type="AlphaFoldDB" id="I2H3D8"/>
<keyword evidence="7" id="KW-0472">Membrane</keyword>
<dbReference type="Pfam" id="PF13928">
    <property type="entry name" value="Flocculin_t3"/>
    <property type="match status" value="1"/>
</dbReference>
<keyword evidence="7" id="KW-1133">Transmembrane helix</keyword>
<dbReference type="OrthoDB" id="3998251at2759"/>
<accession>I2H3D8</accession>
<feature type="compositionally biased region" description="Basic residues" evidence="6">
    <location>
        <begin position="28"/>
        <end position="44"/>
    </location>
</feature>
<evidence type="ECO:0000313" key="9">
    <source>
        <dbReference type="Proteomes" id="UP000002866"/>
    </source>
</evidence>
<dbReference type="KEGG" id="tbl:TBLA_0D03920"/>
<dbReference type="InterPro" id="IPR025928">
    <property type="entry name" value="Flocculin_t3_rpt"/>
</dbReference>
<evidence type="ECO:0000256" key="1">
    <source>
        <dbReference type="ARBA" id="ARBA00004589"/>
    </source>
</evidence>